<proteinExistence type="predicted"/>
<dbReference type="SMART" id="SM00563">
    <property type="entry name" value="PlsC"/>
    <property type="match status" value="1"/>
</dbReference>
<dbReference type="Proteomes" id="UP000683507">
    <property type="component" value="Chromosome"/>
</dbReference>
<feature type="transmembrane region" description="Helical" evidence="1">
    <location>
        <begin position="302"/>
        <end position="324"/>
    </location>
</feature>
<evidence type="ECO:0000259" key="2">
    <source>
        <dbReference type="SMART" id="SM00563"/>
    </source>
</evidence>
<feature type="transmembrane region" description="Helical" evidence="1">
    <location>
        <begin position="345"/>
        <end position="369"/>
    </location>
</feature>
<feature type="transmembrane region" description="Helical" evidence="1">
    <location>
        <begin position="375"/>
        <end position="393"/>
    </location>
</feature>
<name>A0A916NPF0_9FLAO</name>
<dbReference type="RefSeq" id="WP_258540369.1">
    <property type="nucleotide sequence ID" value="NZ_OU015584.1"/>
</dbReference>
<reference evidence="3" key="1">
    <citation type="submission" date="2021-04" db="EMBL/GenBank/DDBJ databases">
        <authorList>
            <person name="Rodrigo-Torres L."/>
            <person name="Arahal R. D."/>
            <person name="Lucena T."/>
        </authorList>
    </citation>
    <scope>NUCLEOTIDE SEQUENCE</scope>
    <source>
        <strain evidence="3">AS29M-1</strain>
    </source>
</reference>
<evidence type="ECO:0000256" key="1">
    <source>
        <dbReference type="SAM" id="Phobius"/>
    </source>
</evidence>
<dbReference type="KEGG" id="ptan:CRYO30217_00124"/>
<dbReference type="Pfam" id="PF01553">
    <property type="entry name" value="Acyltransferase"/>
    <property type="match status" value="1"/>
</dbReference>
<dbReference type="InterPro" id="IPR002123">
    <property type="entry name" value="Plipid/glycerol_acylTrfase"/>
</dbReference>
<dbReference type="InterPro" id="IPR052744">
    <property type="entry name" value="GPAT/DAPAT"/>
</dbReference>
<organism evidence="3 4">
    <name type="scientific">Parvicella tangerina</name>
    <dbReference type="NCBI Taxonomy" id="2829795"/>
    <lineage>
        <taxon>Bacteria</taxon>
        <taxon>Pseudomonadati</taxon>
        <taxon>Bacteroidota</taxon>
        <taxon>Flavobacteriia</taxon>
        <taxon>Flavobacteriales</taxon>
        <taxon>Parvicellaceae</taxon>
        <taxon>Parvicella</taxon>
    </lineage>
</organism>
<gene>
    <name evidence="3" type="ORF">CRYO30217_00124</name>
</gene>
<keyword evidence="1" id="KW-0812">Transmembrane</keyword>
<sequence length="434" mass="50615">MRVKNWSILYTLGYGIVAIGERVFYKKVQVVGLENIPKDKPIIFASNHQNAFMDPVLIAVHLTKPTYYLVRADVFKKPLVAKIFDSINMMPVYRERDGVNTKEANIGVFNRCYDILKENRPIIIFPEGNHGRLKTLRPLKKGFARIAAGAEEKHGKEIDVQIVPVGLNYSDHYNMGAELLINFKEPIRTNDYLTELENPVQINALKGKLHQEMSDAIIDIQSKEYYHTIHEMMMMFEQELASPEASLHDKFLKQKAFIAKAEDYLAKHPDELLEKEMIAFKEQVYNNGLRYWLFASAKHKTLFSVVGLILFAPIHLYGVINNYLPYRIPAWFAETKMKDPQFQSSMKMAMGVVLFFLFWLLQSLVVSIFTEGLVWYYLLSLPLSAWLSYHYWVRWLKTRGQLRYKKMVKSQSSKLLKMKKSYNKFKQLFIAINQ</sequence>
<protein>
    <recommendedName>
        <fullName evidence="2">Phospholipid/glycerol acyltransferase domain-containing protein</fullName>
    </recommendedName>
</protein>
<dbReference type="GO" id="GO:0004366">
    <property type="term" value="F:glycerol-3-phosphate O-acyltransferase activity"/>
    <property type="evidence" value="ECO:0007669"/>
    <property type="project" value="TreeGrafter"/>
</dbReference>
<dbReference type="GO" id="GO:0016287">
    <property type="term" value="F:glycerone-phosphate O-acyltransferase activity"/>
    <property type="evidence" value="ECO:0007669"/>
    <property type="project" value="TreeGrafter"/>
</dbReference>
<accession>A0A916NPF0</accession>
<dbReference type="CDD" id="cd07992">
    <property type="entry name" value="LPLAT_AAK14816-like"/>
    <property type="match status" value="1"/>
</dbReference>
<dbReference type="EMBL" id="OU015584">
    <property type="protein sequence ID" value="CAG5076506.1"/>
    <property type="molecule type" value="Genomic_DNA"/>
</dbReference>
<keyword evidence="1" id="KW-1133">Transmembrane helix</keyword>
<dbReference type="PANTHER" id="PTHR31605">
    <property type="entry name" value="GLYCEROL-3-PHOSPHATE O-ACYLTRANSFERASE 1"/>
    <property type="match status" value="1"/>
</dbReference>
<dbReference type="SUPFAM" id="SSF69593">
    <property type="entry name" value="Glycerol-3-phosphate (1)-acyltransferase"/>
    <property type="match status" value="1"/>
</dbReference>
<keyword evidence="4" id="KW-1185">Reference proteome</keyword>
<feature type="domain" description="Phospholipid/glycerol acyltransferase" evidence="2">
    <location>
        <begin position="42"/>
        <end position="170"/>
    </location>
</feature>
<dbReference type="PANTHER" id="PTHR31605:SF0">
    <property type="entry name" value="GLYCEROL-3-PHOSPHATE O-ACYLTRANSFERASE 1"/>
    <property type="match status" value="1"/>
</dbReference>
<evidence type="ECO:0000313" key="3">
    <source>
        <dbReference type="EMBL" id="CAG5076506.1"/>
    </source>
</evidence>
<evidence type="ECO:0000313" key="4">
    <source>
        <dbReference type="Proteomes" id="UP000683507"/>
    </source>
</evidence>
<dbReference type="GO" id="GO:0008654">
    <property type="term" value="P:phospholipid biosynthetic process"/>
    <property type="evidence" value="ECO:0007669"/>
    <property type="project" value="TreeGrafter"/>
</dbReference>
<dbReference type="AlphaFoldDB" id="A0A916NPF0"/>
<keyword evidence="1" id="KW-0472">Membrane</keyword>